<name>A0A6A6ZTQ9_9PLEO</name>
<dbReference type="EMBL" id="MU006230">
    <property type="protein sequence ID" value="KAF2824196.1"/>
    <property type="molecule type" value="Genomic_DNA"/>
</dbReference>
<dbReference type="Proteomes" id="UP000799424">
    <property type="component" value="Unassembled WGS sequence"/>
</dbReference>
<gene>
    <name evidence="1" type="ORF">CC86DRAFT_51666</name>
</gene>
<organism evidence="1 2">
    <name type="scientific">Ophiobolus disseminans</name>
    <dbReference type="NCBI Taxonomy" id="1469910"/>
    <lineage>
        <taxon>Eukaryota</taxon>
        <taxon>Fungi</taxon>
        <taxon>Dikarya</taxon>
        <taxon>Ascomycota</taxon>
        <taxon>Pezizomycotina</taxon>
        <taxon>Dothideomycetes</taxon>
        <taxon>Pleosporomycetidae</taxon>
        <taxon>Pleosporales</taxon>
        <taxon>Pleosporineae</taxon>
        <taxon>Phaeosphaeriaceae</taxon>
        <taxon>Ophiobolus</taxon>
    </lineage>
</organism>
<protein>
    <submittedName>
        <fullName evidence="1">Uncharacterized protein</fullName>
    </submittedName>
</protein>
<proteinExistence type="predicted"/>
<reference evidence="1" key="1">
    <citation type="journal article" date="2020" name="Stud. Mycol.">
        <title>101 Dothideomycetes genomes: a test case for predicting lifestyles and emergence of pathogens.</title>
        <authorList>
            <person name="Haridas S."/>
            <person name="Albert R."/>
            <person name="Binder M."/>
            <person name="Bloem J."/>
            <person name="Labutti K."/>
            <person name="Salamov A."/>
            <person name="Andreopoulos B."/>
            <person name="Baker S."/>
            <person name="Barry K."/>
            <person name="Bills G."/>
            <person name="Bluhm B."/>
            <person name="Cannon C."/>
            <person name="Castanera R."/>
            <person name="Culley D."/>
            <person name="Daum C."/>
            <person name="Ezra D."/>
            <person name="Gonzalez J."/>
            <person name="Henrissat B."/>
            <person name="Kuo A."/>
            <person name="Liang C."/>
            <person name="Lipzen A."/>
            <person name="Lutzoni F."/>
            <person name="Magnuson J."/>
            <person name="Mondo S."/>
            <person name="Nolan M."/>
            <person name="Ohm R."/>
            <person name="Pangilinan J."/>
            <person name="Park H.-J."/>
            <person name="Ramirez L."/>
            <person name="Alfaro M."/>
            <person name="Sun H."/>
            <person name="Tritt A."/>
            <person name="Yoshinaga Y."/>
            <person name="Zwiers L.-H."/>
            <person name="Turgeon B."/>
            <person name="Goodwin S."/>
            <person name="Spatafora J."/>
            <person name="Crous P."/>
            <person name="Grigoriev I."/>
        </authorList>
    </citation>
    <scope>NUCLEOTIDE SEQUENCE</scope>
    <source>
        <strain evidence="1">CBS 113818</strain>
    </source>
</reference>
<keyword evidence="2" id="KW-1185">Reference proteome</keyword>
<sequence>MLSADAECSFANGSRASCVASFRAADKSDIVFSGTKRAYGKCKQRIRPIAISLCYATAAITFEGERFGDAGHFLGVWCRWLTKCTGISGLPRCRSFSCSFQLQTAVSRTSRTYTGKLNQPICVESLLKLRQLVKLTYLYCYCYRFIYEGARIR</sequence>
<dbReference type="AlphaFoldDB" id="A0A6A6ZTQ9"/>
<evidence type="ECO:0000313" key="2">
    <source>
        <dbReference type="Proteomes" id="UP000799424"/>
    </source>
</evidence>
<accession>A0A6A6ZTQ9</accession>
<evidence type="ECO:0000313" key="1">
    <source>
        <dbReference type="EMBL" id="KAF2824196.1"/>
    </source>
</evidence>